<evidence type="ECO:0000256" key="2">
    <source>
        <dbReference type="ARBA" id="ARBA00005583"/>
    </source>
</evidence>
<dbReference type="NCBIfam" id="TIGR00445">
    <property type="entry name" value="mraY"/>
    <property type="match status" value="1"/>
</dbReference>
<keyword evidence="7" id="KW-0573">Peptidoglycan synthesis</keyword>
<comment type="subcellular location">
    <subcellularLocation>
        <location evidence="7">Cell membrane</location>
        <topology evidence="7">Multi-pass membrane protein</topology>
    </subcellularLocation>
    <subcellularLocation>
        <location evidence="1">Membrane</location>
        <topology evidence="1">Multi-pass membrane protein</topology>
    </subcellularLocation>
</comment>
<protein>
    <recommendedName>
        <fullName evidence="7 8">Phospho-N-acetylmuramoyl-pentapeptide-transferase</fullName>
        <ecNumber evidence="7 8">2.7.8.13</ecNumber>
    </recommendedName>
    <alternativeName>
        <fullName evidence="7">UDP-MurNAc-pentapeptide phosphotransferase</fullName>
    </alternativeName>
</protein>
<keyword evidence="7" id="KW-0479">Metal-binding</keyword>
<keyword evidence="7" id="KW-0132">Cell division</keyword>
<dbReference type="InterPro" id="IPR003524">
    <property type="entry name" value="PNAcMuramoyl-5peptid_Trfase"/>
</dbReference>
<evidence type="ECO:0000256" key="7">
    <source>
        <dbReference type="HAMAP-Rule" id="MF_00038"/>
    </source>
</evidence>
<keyword evidence="7" id="KW-1003">Cell membrane</keyword>
<feature type="transmembrane region" description="Helical" evidence="7">
    <location>
        <begin position="75"/>
        <end position="95"/>
    </location>
</feature>
<name>A0ABV9QMN8_9FIRM</name>
<feature type="transmembrane region" description="Helical" evidence="7">
    <location>
        <begin position="252"/>
        <end position="271"/>
    </location>
</feature>
<evidence type="ECO:0000256" key="8">
    <source>
        <dbReference type="NCBIfam" id="TIGR00445"/>
    </source>
</evidence>
<evidence type="ECO:0000256" key="5">
    <source>
        <dbReference type="ARBA" id="ARBA00022989"/>
    </source>
</evidence>
<keyword evidence="6 7" id="KW-0472">Membrane</keyword>
<evidence type="ECO:0000256" key="1">
    <source>
        <dbReference type="ARBA" id="ARBA00004141"/>
    </source>
</evidence>
<organism evidence="9 10">
    <name type="scientific">Filifactor villosus</name>
    <dbReference type="NCBI Taxonomy" id="29374"/>
    <lineage>
        <taxon>Bacteria</taxon>
        <taxon>Bacillati</taxon>
        <taxon>Bacillota</taxon>
        <taxon>Clostridia</taxon>
        <taxon>Peptostreptococcales</taxon>
        <taxon>Filifactoraceae</taxon>
        <taxon>Filifactor</taxon>
    </lineage>
</organism>
<evidence type="ECO:0000313" key="9">
    <source>
        <dbReference type="EMBL" id="MFC4805337.1"/>
    </source>
</evidence>
<comment type="function">
    <text evidence="7">Catalyzes the initial step of the lipid cycle reactions in the biosynthesis of the cell wall peptidoglycan: transfers peptidoglycan precursor phospho-MurNAc-pentapeptide from UDP-MurNAc-pentapeptide onto the lipid carrier undecaprenyl phosphate, yielding undecaprenyl-pyrophosphoryl-MurNAc-pentapeptide, known as lipid I.</text>
</comment>
<keyword evidence="7" id="KW-0131">Cell cycle</keyword>
<dbReference type="EC" id="2.7.8.13" evidence="7 8"/>
<keyword evidence="7" id="KW-0961">Cell wall biogenesis/degradation</keyword>
<comment type="catalytic activity">
    <reaction evidence="7">
        <text>UDP-N-acetyl-alpha-D-muramoyl-L-alanyl-gamma-D-glutamyl-meso-2,6-diaminopimeloyl-D-alanyl-D-alanine + di-trans,octa-cis-undecaprenyl phosphate = di-trans,octa-cis-undecaprenyl diphospho-N-acetyl-alpha-D-muramoyl-L-alanyl-D-glutamyl-meso-2,6-diaminopimeloyl-D-alanyl-D-alanine + UMP</text>
        <dbReference type="Rhea" id="RHEA:28386"/>
        <dbReference type="ChEBI" id="CHEBI:57865"/>
        <dbReference type="ChEBI" id="CHEBI:60392"/>
        <dbReference type="ChEBI" id="CHEBI:61386"/>
        <dbReference type="ChEBI" id="CHEBI:61387"/>
        <dbReference type="EC" id="2.7.8.13"/>
    </reaction>
</comment>
<keyword evidence="5 7" id="KW-1133">Transmembrane helix</keyword>
<feature type="transmembrane region" description="Helical" evidence="7">
    <location>
        <begin position="107"/>
        <end position="126"/>
    </location>
</feature>
<comment type="cofactor">
    <cofactor evidence="7">
        <name>Mg(2+)</name>
        <dbReference type="ChEBI" id="CHEBI:18420"/>
    </cofactor>
</comment>
<dbReference type="CDD" id="cd06852">
    <property type="entry name" value="GT_MraY"/>
    <property type="match status" value="1"/>
</dbReference>
<dbReference type="Proteomes" id="UP001595916">
    <property type="component" value="Unassembled WGS sequence"/>
</dbReference>
<dbReference type="PROSITE" id="PS01348">
    <property type="entry name" value="MRAY_2"/>
    <property type="match status" value="1"/>
</dbReference>
<feature type="transmembrane region" description="Helical" evidence="7">
    <location>
        <begin position="228"/>
        <end position="246"/>
    </location>
</feature>
<comment type="similarity">
    <text evidence="2 7">Belongs to the glycosyltransferase 4 family. MraY subfamily.</text>
</comment>
<dbReference type="PANTHER" id="PTHR22926:SF5">
    <property type="entry name" value="PHOSPHO-N-ACETYLMURAMOYL-PENTAPEPTIDE-TRANSFERASE HOMOLOG"/>
    <property type="match status" value="1"/>
</dbReference>
<comment type="caution">
    <text evidence="9">The sequence shown here is derived from an EMBL/GenBank/DDBJ whole genome shotgun (WGS) entry which is preliminary data.</text>
</comment>
<dbReference type="RefSeq" id="WP_379788891.1">
    <property type="nucleotide sequence ID" value="NZ_JBHSHL010000045.1"/>
</dbReference>
<feature type="transmembrane region" description="Helical" evidence="7">
    <location>
        <begin position="174"/>
        <end position="192"/>
    </location>
</feature>
<comment type="pathway">
    <text evidence="7">Cell wall biogenesis; peptidoglycan biosynthesis.</text>
</comment>
<feature type="transmembrane region" description="Helical" evidence="7">
    <location>
        <begin position="298"/>
        <end position="317"/>
    </location>
</feature>
<dbReference type="InterPro" id="IPR018480">
    <property type="entry name" value="PNAcMuramoyl-5peptid_Trfase_CS"/>
</dbReference>
<keyword evidence="4 7" id="KW-0812">Transmembrane</keyword>
<keyword evidence="7" id="KW-0133">Cell shape</keyword>
<dbReference type="PANTHER" id="PTHR22926">
    <property type="entry name" value="PHOSPHO-N-ACETYLMURAMOYL-PENTAPEPTIDE-TRANSFERASE"/>
    <property type="match status" value="1"/>
</dbReference>
<gene>
    <name evidence="7 9" type="primary">mraY</name>
    <name evidence="9" type="ORF">ACFO4R_09610</name>
</gene>
<dbReference type="Pfam" id="PF00953">
    <property type="entry name" value="Glycos_transf_4"/>
    <property type="match status" value="1"/>
</dbReference>
<dbReference type="GO" id="GO:0016740">
    <property type="term" value="F:transferase activity"/>
    <property type="evidence" value="ECO:0007669"/>
    <property type="project" value="UniProtKB-KW"/>
</dbReference>
<evidence type="ECO:0000256" key="3">
    <source>
        <dbReference type="ARBA" id="ARBA00022679"/>
    </source>
</evidence>
<dbReference type="HAMAP" id="MF_00038">
    <property type="entry name" value="MraY"/>
    <property type="match status" value="1"/>
</dbReference>
<proteinExistence type="inferred from homology"/>
<feature type="transmembrane region" description="Helical" evidence="7">
    <location>
        <begin position="198"/>
        <end position="216"/>
    </location>
</feature>
<accession>A0ABV9QMN8</accession>
<dbReference type="EMBL" id="JBHSHL010000045">
    <property type="protein sequence ID" value="MFC4805337.1"/>
    <property type="molecule type" value="Genomic_DNA"/>
</dbReference>
<reference evidence="10" key="1">
    <citation type="journal article" date="2019" name="Int. J. Syst. Evol. Microbiol.">
        <title>The Global Catalogue of Microorganisms (GCM) 10K type strain sequencing project: providing services to taxonomists for standard genome sequencing and annotation.</title>
        <authorList>
            <consortium name="The Broad Institute Genomics Platform"/>
            <consortium name="The Broad Institute Genome Sequencing Center for Infectious Disease"/>
            <person name="Wu L."/>
            <person name="Ma J."/>
        </authorList>
    </citation>
    <scope>NUCLEOTIDE SEQUENCE [LARGE SCALE GENOMIC DNA]</scope>
    <source>
        <strain evidence="10">CCUG 46385</strain>
    </source>
</reference>
<feature type="transmembrane region" description="Helical" evidence="7">
    <location>
        <begin position="6"/>
        <end position="26"/>
    </location>
</feature>
<evidence type="ECO:0000313" key="10">
    <source>
        <dbReference type="Proteomes" id="UP001595916"/>
    </source>
</evidence>
<feature type="transmembrane region" description="Helical" evidence="7">
    <location>
        <begin position="47"/>
        <end position="69"/>
    </location>
</feature>
<keyword evidence="10" id="KW-1185">Reference proteome</keyword>
<sequence length="321" mass="35295">MKQSAIAYFITFVLAALMAPRLIPLLKRLKFGQTEREEGPESHKVKSGTPTMGGFIFIVPVSIVTLLIGGFSYDTFIPVTAMLLFGLIGFIDDYIKVVKKHNLGLRAYQKLILQFCFALIVAFLHLKYSEHGTSVYLPFTDKLWDMGYLLYFPFMVLLLTAVSNSVNLTDGLDGLCTSVTAIVAFFFFMISRDIQMEGLRTFTASLIGGCVGFLGVNRYPAKVFMGDTGSMALGGAVAACAVLLHAPLILPIVGIIYVAEALSVIIQVISFKTTGKRVFRMSPLHHHFELGGWSENKITLVFVAITFLCSIIGLMGLSKIY</sequence>
<feature type="transmembrane region" description="Helical" evidence="7">
    <location>
        <begin position="146"/>
        <end position="162"/>
    </location>
</feature>
<keyword evidence="7" id="KW-0460">Magnesium</keyword>
<dbReference type="InterPro" id="IPR000715">
    <property type="entry name" value="Glycosyl_transferase_4"/>
</dbReference>
<keyword evidence="3 7" id="KW-0808">Transferase</keyword>
<evidence type="ECO:0000256" key="4">
    <source>
        <dbReference type="ARBA" id="ARBA00022692"/>
    </source>
</evidence>
<evidence type="ECO:0000256" key="6">
    <source>
        <dbReference type="ARBA" id="ARBA00023136"/>
    </source>
</evidence>